<feature type="binding site" evidence="2">
    <location>
        <position position="114"/>
    </location>
    <ligand>
        <name>Zn(2+)</name>
        <dbReference type="ChEBI" id="CHEBI:29105"/>
    </ligand>
</feature>
<dbReference type="OrthoDB" id="9797527at2"/>
<comment type="cofactor">
    <cofactor evidence="2">
        <name>Zn(2+)</name>
        <dbReference type="ChEBI" id="CHEBI:29105"/>
    </cofactor>
    <text evidence="2">Binds 1 zinc ion per subunit.</text>
</comment>
<dbReference type="InterPro" id="IPR036874">
    <property type="entry name" value="Carbonic_anhydrase_sf"/>
</dbReference>
<keyword evidence="4" id="KW-1185">Reference proteome</keyword>
<dbReference type="AlphaFoldDB" id="A0A1M6C453"/>
<dbReference type="GO" id="GO:0004089">
    <property type="term" value="F:carbonate dehydratase activity"/>
    <property type="evidence" value="ECO:0007669"/>
    <property type="project" value="InterPro"/>
</dbReference>
<feature type="binding site" evidence="2">
    <location>
        <position position="58"/>
    </location>
    <ligand>
        <name>Zn(2+)</name>
        <dbReference type="ChEBI" id="CHEBI:29105"/>
    </ligand>
</feature>
<dbReference type="Proteomes" id="UP000184231">
    <property type="component" value="Unassembled WGS sequence"/>
</dbReference>
<dbReference type="GO" id="GO:0008270">
    <property type="term" value="F:zinc ion binding"/>
    <property type="evidence" value="ECO:0007669"/>
    <property type="project" value="InterPro"/>
</dbReference>
<dbReference type="RefSeq" id="WP_072763147.1">
    <property type="nucleotide sequence ID" value="NZ_FQYX01000003.1"/>
</dbReference>
<dbReference type="PANTHER" id="PTHR11002:SF79">
    <property type="entry name" value="CARBONIC ANHYDRASE 2"/>
    <property type="match status" value="1"/>
</dbReference>
<dbReference type="Gene3D" id="3.40.1050.10">
    <property type="entry name" value="Carbonic anhydrase"/>
    <property type="match status" value="1"/>
</dbReference>
<reference evidence="3 4" key="1">
    <citation type="submission" date="2016-11" db="EMBL/GenBank/DDBJ databases">
        <authorList>
            <person name="Jaros S."/>
            <person name="Januszkiewicz K."/>
            <person name="Wedrychowicz H."/>
        </authorList>
    </citation>
    <scope>NUCLEOTIDE SEQUENCE [LARGE SCALE GENOMIC DNA]</scope>
    <source>
        <strain evidence="3 4">CGMCC 1.8863</strain>
    </source>
</reference>
<dbReference type="EMBL" id="FQYX01000003">
    <property type="protein sequence ID" value="SHI55779.1"/>
    <property type="molecule type" value="Genomic_DNA"/>
</dbReference>
<dbReference type="STRING" id="558155.SAMN04487911_10375"/>
<feature type="binding site" evidence="2">
    <location>
        <position position="60"/>
    </location>
    <ligand>
        <name>Zn(2+)</name>
        <dbReference type="ChEBI" id="CHEBI:29105"/>
    </ligand>
</feature>
<comment type="similarity">
    <text evidence="1">Belongs to the beta-class carbonic anhydrase family.</text>
</comment>
<dbReference type="NCBIfam" id="NF011765">
    <property type="entry name" value="PRK15219.1"/>
    <property type="match status" value="1"/>
</dbReference>
<dbReference type="Pfam" id="PF00484">
    <property type="entry name" value="Pro_CA"/>
    <property type="match status" value="1"/>
</dbReference>
<keyword evidence="2" id="KW-0479">Metal-binding</keyword>
<sequence>MKTITKEIQERTTPLEALEVLKQGNKRFIKNISAPRNLLQQVNETVTGQWPLTTILSCIDSRVPIELIFDQGIGDIFSIRMAGNVVNSDVIGSMEFACNIAGSKLIVVMGHTNCGAVKGACDHVELGNLTGLLAKIQPAIYEEKSTMDPSIRNSSNKTYVEKVSIINVRRSVNSIIERSSVLLQMIERGEIGIIGAMYELETGKVHFYPETLRFGSSQATVPELSSSIS</sequence>
<organism evidence="3 4">
    <name type="scientific">Arenibacter nanhaiticus</name>
    <dbReference type="NCBI Taxonomy" id="558155"/>
    <lineage>
        <taxon>Bacteria</taxon>
        <taxon>Pseudomonadati</taxon>
        <taxon>Bacteroidota</taxon>
        <taxon>Flavobacteriia</taxon>
        <taxon>Flavobacteriales</taxon>
        <taxon>Flavobacteriaceae</taxon>
        <taxon>Arenibacter</taxon>
    </lineage>
</organism>
<evidence type="ECO:0000313" key="3">
    <source>
        <dbReference type="EMBL" id="SHI55779.1"/>
    </source>
</evidence>
<evidence type="ECO:0000313" key="4">
    <source>
        <dbReference type="Proteomes" id="UP000184231"/>
    </source>
</evidence>
<gene>
    <name evidence="3" type="ORF">SAMN04487911_10375</name>
</gene>
<proteinExistence type="inferred from homology"/>
<evidence type="ECO:0000256" key="1">
    <source>
        <dbReference type="ARBA" id="ARBA00006217"/>
    </source>
</evidence>
<accession>A0A1M6C453</accession>
<feature type="binding site" evidence="2">
    <location>
        <position position="111"/>
    </location>
    <ligand>
        <name>Zn(2+)</name>
        <dbReference type="ChEBI" id="CHEBI:29105"/>
    </ligand>
</feature>
<dbReference type="CDD" id="cd03378">
    <property type="entry name" value="beta_CA_cladeC"/>
    <property type="match status" value="1"/>
</dbReference>
<name>A0A1M6C453_9FLAO</name>
<dbReference type="PANTHER" id="PTHR11002">
    <property type="entry name" value="CARBONIC ANHYDRASE"/>
    <property type="match status" value="1"/>
</dbReference>
<dbReference type="SUPFAM" id="SSF53056">
    <property type="entry name" value="beta-carbonic anhydrase, cab"/>
    <property type="match status" value="1"/>
</dbReference>
<keyword evidence="2" id="KW-0862">Zinc</keyword>
<dbReference type="SMART" id="SM00947">
    <property type="entry name" value="Pro_CA"/>
    <property type="match status" value="1"/>
</dbReference>
<protein>
    <submittedName>
        <fullName evidence="3">Carbonic anhydrase</fullName>
    </submittedName>
</protein>
<evidence type="ECO:0000256" key="2">
    <source>
        <dbReference type="PIRSR" id="PIRSR601765-1"/>
    </source>
</evidence>
<dbReference type="InterPro" id="IPR001765">
    <property type="entry name" value="Carbonic_anhydrase"/>
</dbReference>